<evidence type="ECO:0000313" key="1">
    <source>
        <dbReference type="EMBL" id="GAA0162362.1"/>
    </source>
</evidence>
<protein>
    <submittedName>
        <fullName evidence="1">Uncharacterized protein</fullName>
    </submittedName>
</protein>
<sequence length="67" mass="7771">MLGNKLPSGPKPFRYQLFWEQDETYNAVVSKGWSKEVQGDEMTIIKKKMKSIKAELQKLNGAYYSKL</sequence>
<proteinExistence type="predicted"/>
<organism evidence="1 2">
    <name type="scientific">Lithospermum erythrorhizon</name>
    <name type="common">Purple gromwell</name>
    <name type="synonym">Lithospermum officinale var. erythrorhizon</name>
    <dbReference type="NCBI Taxonomy" id="34254"/>
    <lineage>
        <taxon>Eukaryota</taxon>
        <taxon>Viridiplantae</taxon>
        <taxon>Streptophyta</taxon>
        <taxon>Embryophyta</taxon>
        <taxon>Tracheophyta</taxon>
        <taxon>Spermatophyta</taxon>
        <taxon>Magnoliopsida</taxon>
        <taxon>eudicotyledons</taxon>
        <taxon>Gunneridae</taxon>
        <taxon>Pentapetalae</taxon>
        <taxon>asterids</taxon>
        <taxon>lamiids</taxon>
        <taxon>Boraginales</taxon>
        <taxon>Boraginaceae</taxon>
        <taxon>Boraginoideae</taxon>
        <taxon>Lithospermeae</taxon>
        <taxon>Lithospermum</taxon>
    </lineage>
</organism>
<accession>A0AAV3QGX7</accession>
<reference evidence="1 2" key="1">
    <citation type="submission" date="2024-01" db="EMBL/GenBank/DDBJ databases">
        <title>The complete chloroplast genome sequence of Lithospermum erythrorhizon: insights into the phylogenetic relationship among Boraginaceae species and the maternal lineages of purple gromwells.</title>
        <authorList>
            <person name="Okada T."/>
            <person name="Watanabe K."/>
        </authorList>
    </citation>
    <scope>NUCLEOTIDE SEQUENCE [LARGE SCALE GENOMIC DNA]</scope>
</reference>
<dbReference type="Proteomes" id="UP001454036">
    <property type="component" value="Unassembled WGS sequence"/>
</dbReference>
<name>A0AAV3QGX7_LITER</name>
<keyword evidence="2" id="KW-1185">Reference proteome</keyword>
<gene>
    <name evidence="1" type="ORF">LIER_18467</name>
</gene>
<dbReference type="EMBL" id="BAABME010004433">
    <property type="protein sequence ID" value="GAA0162362.1"/>
    <property type="molecule type" value="Genomic_DNA"/>
</dbReference>
<evidence type="ECO:0000313" key="2">
    <source>
        <dbReference type="Proteomes" id="UP001454036"/>
    </source>
</evidence>
<dbReference type="AlphaFoldDB" id="A0AAV3QGX7"/>
<comment type="caution">
    <text evidence="1">The sequence shown here is derived from an EMBL/GenBank/DDBJ whole genome shotgun (WGS) entry which is preliminary data.</text>
</comment>